<comment type="caution">
    <text evidence="3">The sequence shown here is derived from an EMBL/GenBank/DDBJ whole genome shotgun (WGS) entry which is preliminary data.</text>
</comment>
<feature type="coiled-coil region" evidence="1">
    <location>
        <begin position="4332"/>
        <end position="4363"/>
    </location>
</feature>
<dbReference type="InterPro" id="IPR047881">
    <property type="entry name" value="LktA_repeat"/>
</dbReference>
<protein>
    <submittedName>
        <fullName evidence="3">Leukotoxin LktA family filamentous adhesin</fullName>
    </submittedName>
</protein>
<evidence type="ECO:0000256" key="2">
    <source>
        <dbReference type="SAM" id="MobiDB-lite"/>
    </source>
</evidence>
<reference evidence="3 4" key="1">
    <citation type="submission" date="2019-08" db="EMBL/GenBank/DDBJ databases">
        <title>Selenomonas sp. mPRGC5 and Selenomonas sp. mPRGC8 isolated from ruminal fluid of dairy goat (Capra hircus).</title>
        <authorList>
            <person name="Poothong S."/>
            <person name="Nuengjamnong C."/>
            <person name="Tanasupawat S."/>
        </authorList>
    </citation>
    <scope>NUCLEOTIDE SEQUENCE [LARGE SCALE GENOMIC DNA]</scope>
    <source>
        <strain evidence="4">mPRGC5</strain>
    </source>
</reference>
<dbReference type="RefSeq" id="WP_149170785.1">
    <property type="nucleotide sequence ID" value="NZ_VTOY01000002.1"/>
</dbReference>
<feature type="compositionally biased region" description="Basic and acidic residues" evidence="2">
    <location>
        <begin position="1065"/>
        <end position="1108"/>
    </location>
</feature>
<dbReference type="EMBL" id="VTOY01000002">
    <property type="protein sequence ID" value="TYZ23848.1"/>
    <property type="molecule type" value="Genomic_DNA"/>
</dbReference>
<organism evidence="3 4">
    <name type="scientific">Selenomonas ruminis</name>
    <dbReference type="NCBI Taxonomy" id="2593411"/>
    <lineage>
        <taxon>Bacteria</taxon>
        <taxon>Bacillati</taxon>
        <taxon>Bacillota</taxon>
        <taxon>Negativicutes</taxon>
        <taxon>Selenomonadales</taxon>
        <taxon>Selenomonadaceae</taxon>
        <taxon>Selenomonas</taxon>
    </lineage>
</organism>
<accession>A0A5D6WAU5</accession>
<dbReference type="SUPFAM" id="SSF51126">
    <property type="entry name" value="Pectin lyase-like"/>
    <property type="match status" value="1"/>
</dbReference>
<evidence type="ECO:0000313" key="3">
    <source>
        <dbReference type="EMBL" id="TYZ23848.1"/>
    </source>
</evidence>
<feature type="region of interest" description="Disordered" evidence="2">
    <location>
        <begin position="400"/>
        <end position="427"/>
    </location>
</feature>
<sequence length="6826" mass="703761">MFYAKEAAGSEQRGLFLSRRERRQRQEKNLRRSVLLSLTMAMGLTLPQQAEASEIIAKDGANVASGSGVHNIYAQDINGDLAISRYQKFNLTAGDIANLFFRKNGGADVSTLANFVNAKIDINGTVNAIRGGKIGGHLLFLSPNGIAVGASGVINAGQFTGLVMNSEDFRKLYEGEAGGITLDAIKNAPYNNAGKLTVDGHINTTEGILLGGGIINIGSGAKLQSVKQIDFSSLVNTGSHSAGLGGDLTATVTESGDIVLSAKTESKVSDKDGDKARRIRWGERSTDLTAAVTVDGSLVSDSSVKISAESTSSIEDSTPMTLTDTIKGIVLGENEMLNKLTDKLADKEAAANKYLYVNYSGKSNKTSVKIGDTGSITAKSVDIAAKSDVKIKQSIAVPKADMKKEADKTSEEKKNTDSSGSTVNSGSSMPVVAVGVTRIYNNADIDVKGAIDATGSNGIKIAAKATTDASLEVTASGSSASVAAVGVGVLTGDTDAKVALSGDKNFTAVNGKAVISADTDSKTAVSVKAEGQDASYISTTVGVVNYDTAATTDIARNITAGAIDIAATNKISKSKLTIDNTLAVPKSDKKKATAKATEEEKAKDEQAAQQEKSAEHQATKSDAEKKSESKSADPEKLAKDSADKAEGDKSKDAKAGMDKSLKSVKNGTAFAAGVSVGVVSSNNDASVKVAKGITLKTQTAGGDNAPDGALNLAAKQTLAGEDADSFALKVKNSGSTSSKVKVEAAVLVSSISNTAKTVLASDETHKTTLDASGALTANAAIEAAKYGEGDSAKESAMHYQAEASTKSSAEKKASVAIDGTVSVDTLKNTASTLIGEGASVKGMTVTLGAGAATNAAGTYGATDENGNVAIGGTVGIEHVDSQGILAVGRKASIEAPVMTILTSNNAINVENKVKNAGKGEKIGISGMLALSYGDANSLLSWDDEASLQSGNLTALSSNSVSGDTSARTENSSQYAFGLGVGISNFTVNTLAMVGDNGNGLTEPAAGDTNEQQAAKALYQGASLVRAGLGDDAQLLGNATNGGARGTISAGSVSIHAISSGMMKADGKAAKNSESTAKNKDEKKDSEKWTLWSKKGETDSKDAAKKSSELEEDTVAAKNNKTTEKSAQDKTDDAPAPPADTATESANKAAKKADPDGSAAPAAGDKASKPSTSFGLEGSVALNFLDGGTNALVDHVNITLEGDGVSHALAISSSDLVGAMTTAGTSVKNSLKPNGQQSATKVGIGGTYALTDTVRENRSVMRDTVVTGADEIKNSASRLGFNLAAGMGVASSVGNGTNVAVAGVVYHNVLDIDSRALFIDNTVTGTGKDKAVLENTVQSTDFQITGGLDLNRATGGNGTQVGVGGAVAISDIDNTLESAMIGGTVSDFSQVDVTAQKGTTQLTGAAAGTAATGDSGYSFEGAFAYGDIENSTRATMTDTTVKNTNAVNIKAGETGKKNTSIFADAAEFIKDKWKESTGNDGSKSEDDENKKQLEDAGVDTTGTSYVDTSTGSAADAENTGAGAAADEENEAKAELGSNRSTTVTAAIAGGWGGSAGAGVGISYNHVDNFITSKVSGATITADTVNGEAASMGNILSVGAGVAIGGKTFNGAGSGSWNDLRQETKAIIENAVLTAGEVSAKAQNDSNVMSIAGEIAAGKGIAAGLTLSYNALNNTTGAYLYGSEVTGGAEGTVVTLDAKNDSQALSIAGGVNVVAGKSAAFAANGAVGLNRGRDNTESVIDGKSSNKKLTKVKNLSVTATDTAQKTTVAGGIMVGGAKVAVGGAVAYADLGSNSDKEKVRAEIQNADIETIADSKITVKASDTSKFVTVAGGFGVQFGSNPFHLQGAAAVTEASKDTIARLADTKVSKLDEDGASLEVAADSKHQVTTVGSAAAVGISTLINAAVGLSINKLDQDTTAEISSSPQKTIHAGRISVTGSGDSDILSIGAGAAPNVMGAASIGGSASYNYLSDDVTAKLVNPAITSTNNVGVVAKSDERLANYAGALGLAAGGNVGVGAAVAVNELSGNTTAKIEGGTVTAKGSDAADDAIAVHGGMADDALISGFGDSSMWKASSLFHGRQQGKAAGIVVDSSATHSIASALASAGIAISGSAGVGLAGTVNVNTIGGRTDAQVINAALNDGNSSYGDVAVKAADYTNLGSFTVGASIGGGLVGVSVGSGSTWNTIDRKTKAEVKSSADKKVLKAQKLTVAADSQQATTNLTIGAAIAGGKVAVSAGNGTVRHILNGETTAAIDNMTVTTNGDTRVNASHESREYVRNISGAISGGVAAVGVGAGISLVKDGSTVSAMVKDSTLTSNRDVDIDAENQSVLNTELYNGTIAVGIGAAVAGDVAINKIENKVTAAAQNSTITARNIGVAAKDELFANTLGLVSSAGLVGTGVSVVLNTYNTAVNANVEGSRLTAGNDISVAAESVRDTGGQVAGVNGGAGLGVTVNVIATSLNEGITDNQLSRAADENGNSMGTDAETKKAITKSVDTSNAVGKFEGDGLFGMDSTQKEKMLTLQNQKIDTSVASNQGGVHAIAQQSSVLTAGNTLSLTAKDKNDIDSEGISISMAAGASAAATSNIIKARHDTDVTVSGATLLGRNITLAANQGQKHDGLVSHTTAVTAGMAGVGVGYSGVVNKGSTDVVLSGATIGTEENKAGTITILADDSSKASAKLLGGGGGAINVLTSFSNVDESSNTGITFTGTNNLQATGEVRAEASKQAVLRADTQGVGAGGAAVAVNHATIADAGAAAIAINGKNNHFSGSTLTFAANQRDSGVVNAGNTTVSILGVSRMRGLGDMDLTADVTVDGGLFDADNIYFGTQVGKAETTTIKTDAVGRNISAVAVAPDSAIAKTKATSKVTVAKEADFKETATLTLSSMTNMTRDAHVKDVTVGAIAVGSSRAESDGEEHVTATLEGKETAKKLKALTIRAQGADEGRSYAQAGGGGIGGYIGASANNKTDSTVRAELSGAWKIDNVLSLTAAQKDVGKLTAHEGHGAIVGMGGTFAKNDINSKVYADVRDGSKLQAGSVSIGTANAAMTAAYDGETYTLQDYFGGAIAGNVLESDLLLNQTGKVLIGKNAKIVTRDGQQYVASTDNDLTQQSNAKGGGAVAVTVVDNEAVVTADNTITVEEGAVLSNEEAAQEASLTLSAYDNEKVNNQAEATIYAGVAAGMGSTSNVTMNRTNTVTVKGQVSSAKDVNLYAGADALGKRSNLKVDSKAAAYNYTVIPITVLSAKTALNDNNTVNVTATGLVRSTQDINATATGGNEDAANNASKFSWVNGGSTTSMDFLSSIDQKGKPESMKHNVVKVDGTLLAGTAAPINITISGQAVPGLSNGLVIDTDDNDVNRRVRQGIKTGDFDYANALGARLVELNNLISAYSSGDTTALAGYIQERDMIQEKMKALNLYSEETVEGGYTVGNYLVSGQPVSYVEIPAIKVSGGNINVKANYLAGTGSLRANSAPQVSITNNSNAYLKLNDIIMGEEGGKISFNDTVVPVATLAAANQAINTINKESGTFQTANFAQIYGTISGTGAPLSIQNTYSGGAITTLTPEQQQELQQKLAEERQKDPSIDVTEQAEKYQQELAKGIFMVNDVEVAGKLENALGEVIINNTAGDIIIDGGTQEKPTGIHGTTVRLTAKGSINQGYTDGIVHINGNPENYLAEAAENLKKQVQLDIEAENSVASARAENPQSTQDNAASGYIAGKDVYIAAEYINVNGTIQSGYKDYKAELSAADVAAAKQQPRDRAVTVQNRTMYKVNDGGQKYDADAQAFYYEVPVYYDPLTDHLIVEDINTQGGKVYLTGRIASTGNGKIIVSDGAADISVLNHSDISMDVGQVINNIRSGSITIADTAKDTWTEYSNGRTRSITGYANYLKTHKDSSDLYGDALVITAADQVLSDNHNLVYDVVGQQYGWTTGNATVSKTTYQTDTSKCWWGAYTSYTDQESIKGQETESHKISSADAQRYNLPEGAYLSNVGGTESGLNLRAASKKVSESRDNIQSWVEKSGLFGWRRHYYTRWDKTTGSIQTYQYSIDAGKQISLGLLGTKDGSITLKNDQTTGGDMNLLGKIQSATNLAPITINANGGSIKQAGDTSVYTENLSLAAHGDIAGINVTTLGKVTARNDAGKATTVADMLNLSAQSNGKGNIDITVHGGQLEGLNLAGNVKVEKLASLDGDTFAQDAPLGLVSLQAQGDITQSGTTTAFYGRGISLASENGSLGTTAQPLTLAASDFLYGTNPYSTAVNASAAGSVYLTESVAGGDFMVGKITAKTGDVVLTAEGGGFVDMLPTEAIEKDDSTDELVKRWIDAGLIDGEKNPDGSYKYKGAYIEQLEKDVVSYRTEVENAYASYATDKEKLQQEYDSQLTAAQAIYQSADYQNYLSLKAKYDAMSVEQLAALIKSGDKAYADYAVQFGKYHSYDGYATADAFMKDSTLARYQKYATAEEFLAHDMVYQSLRTQAEHPKFRWTKDMMLYAVADNLVNGTGGSVAEKAANIVGDKVTLTAYSGIGKNEANATIIKVEDIAKDYAKLRTLLRSNASDVSVIKDDDGNITAFSVKAAIPLGVYAKGELNVKAAGNTFVSGRTNDQGNYSAMQLGKVDTGTGNLRLAAAQSIWGRLDAPDAHIIAGNLELSAIAGDEVPTVSIGKADNPLTVKLSGDLVSAKADKDIYIKNMDSQKELTLGAMYAADTISLSSPAGYLMSDANSEIAESYINAGKTLVLANDDGIIGTAVQPLRILNNRAVVNLTASDAYIKGMNNSEITDGTLTLGNIDVINHFGAESQGHLFVGQDEKNGHITAGKEVALTAAKDIELNGWITLPEDHSDDLPPSDGYWSTINHVLKFHAGGSVVQNIGSISSTSVGAMVGGSVDLQSPNNSFGIFEAIARTGQPVINGDILLQTSENTTSVGIENPVNGTIDVNVRDGNLMLYGNLQANGRDGAEGNISLSAAAILGLGTLKAADDIFVFSQDGLVIADLSEKGYTLDAGRDVRLATLDTTLAIFGDIHAGRDISAYVMADEINPVDLKVGSLSDMTKIEAGGDVSFMIERAADEREAVGNITLQARVLSEKGSVDVKTDVGEIAVSGNIKAQKDIELTANNGSVMVYDRLNSVTGDIYASTKKGNIVLGDATNDDDAVVAYKDVSIETPDGVMYINGKTEAQNGNVSLMAGRDVYTSGEEDSVFVINNQGKVVAGGSLTLKGRNGDIFVTDDLIAKTGFVADIEGQGAINFGKDVVVTGDVLGKTESGDITICKNIVSRQGDITLYTDNGDISVLDTVHAIQGDVSIVSQQGNLTMGVNDRDGLGIIANDNIVLDAMAGHINILGTVQAKEGVLNLHAALPAGEYQEGEDSSSLLVAGFGKIISGDDMLLHLENGDMFVTDSIQVGKNLTIDVDKSGGLYFCDNVVVNGNLLATTEVGDIDVVEHVSAKGNVDLQTENGYIRVGKTLGSVTGDVSLVAGTGNIIIGISDKLRQNLYATTGSVEVHTGKGDIIIGDNGSTVDTIFAKQNIGLRSDSGAVKVYGRTVTDEGDISMAAASDTYTAGISGMNIIIAQNGALESGRDLDIEATNGDIHITDKIHAERDLNVTIKKQGSIYFDTDVESNGGFALTVDNGGIDVGRNIKAVEDVKLHSGSGSIRVGSTIESSAGDVLIRAGVGDIDIGDNGPDVNTIYAKGNVEVTTGLGAIDVHGRTMADAGNVEMATAAAEYTEGSTSFHIDQNGQLIAGKDIDLTMTNGDLHVSDLLHSGQDIKAEVKQQGNMYFDTDVVANRDIDLTVDKGILNVGRNLTSGNDINMSVQEGTLSVGAVVAANKQAKLQVEDGVIDIGEAVRSTDGDIWLTTTTGDIRVGSHADAKENLKTDTGSIYVHAGSGNIDIGNSGPKVATISSAKDVDLQTLAGTITVHGKTSAGNDVRVDVKSETYTAGEDGRNLLFDQNGQLLSGQAMIITTNNGDIHVTDRLQAGTDLLAAAKEQGSIYFDTDVAVNRQLTITADQGNIEIGRDVTAGSDVNMLVKDGNIIVGRTITSDAGDVLLTVKKGDVQVGTGVQAKENIKATMGNAVIRAENGNIDVGNNGAGVNTIVAGTDVDMKAYGNILVHGKTLAGGDVDMKAVSEAYQAGEDGRNFIIDQNGEIESGKNLTVITQNGDMHVSDRLHAGETLTAKTEAQGDIFFDSDVEADKDLRLYTENGSIEIGKTVSSKDGNIHVETQVGDIRIGKNEKTEHTVYAANGSIYAATGVGSIDIGNNGVDVDTITAAKDIEMSADIGAIKVHGKTSANGNITLAAASESYTMGEDGKNFIIDQNGKLISGLATSITTQNGDMHVSDRVQAGTDLTANALGQGGVYFDTDVAANRHLNLYAENGDIVIGKTVSSAIGDINMETLNGDIRIGKNEKTMQTLYAKSGNITGVTGVGSILIGDNGPDVDTITANKDIALTAGIGNAYIYGKTHAVTGNAVIRAASSSYDEKAQNIILDQHGRLIAGQDVDLQTVNGDLRVTDRLEAGSGLIVATENQGNISFDIAADVAGDIVAHTDTGNITIEKGTAGGNIVLSSAVEGEIHAGDLKADEIVYVQLKKGDLYLDMAQGQGVLLLQGDNTEASHIGTIEAAANSGVEPDVMLSGNYIDVDSVAKSAGNGALHMNFAGSEDKLIAGNVRVGDVRSDTGTYTDNLWVAGTGEIHVGQGDYSVRDALVYDKLHIDNPRTSMAIYGRTPTHDGERVVYWNNSGWANSKTRTYGLSADGTIRTKGAILIRKAQGSRLHGDTLSVVDMMEERLTLPGFYQEPMPDIDRFMQAKQIGKLIYQYGISGYDAQERKPLITVDTETNDLAEGGENT</sequence>
<evidence type="ECO:0000313" key="4">
    <source>
        <dbReference type="Proteomes" id="UP000323646"/>
    </source>
</evidence>
<feature type="compositionally biased region" description="Low complexity" evidence="2">
    <location>
        <begin position="1512"/>
        <end position="1523"/>
    </location>
</feature>
<dbReference type="OrthoDB" id="1659780at2"/>
<evidence type="ECO:0000256" key="1">
    <source>
        <dbReference type="SAM" id="Coils"/>
    </source>
</evidence>
<keyword evidence="4" id="KW-1185">Reference proteome</keyword>
<keyword evidence="1" id="KW-0175">Coiled coil</keyword>
<feature type="region of interest" description="Disordered" evidence="2">
    <location>
        <begin position="587"/>
        <end position="658"/>
    </location>
</feature>
<proteinExistence type="predicted"/>
<dbReference type="NCBIfam" id="NF012204">
    <property type="entry name" value="adhes_FxxPxG"/>
    <property type="match status" value="1"/>
</dbReference>
<feature type="compositionally biased region" description="Low complexity" evidence="2">
    <location>
        <begin position="1155"/>
        <end position="1170"/>
    </location>
</feature>
<dbReference type="InterPro" id="IPR011050">
    <property type="entry name" value="Pectin_lyase_fold/virulence"/>
</dbReference>
<feature type="compositionally biased region" description="Basic and acidic residues" evidence="2">
    <location>
        <begin position="1473"/>
        <end position="1493"/>
    </location>
</feature>
<feature type="region of interest" description="Disordered" evidence="2">
    <location>
        <begin position="1065"/>
        <end position="1171"/>
    </location>
</feature>
<feature type="compositionally biased region" description="Polar residues" evidence="2">
    <location>
        <begin position="1499"/>
        <end position="1511"/>
    </location>
</feature>
<dbReference type="Proteomes" id="UP000323646">
    <property type="component" value="Unassembled WGS sequence"/>
</dbReference>
<feature type="compositionally biased region" description="Basic and acidic residues" evidence="2">
    <location>
        <begin position="400"/>
        <end position="416"/>
    </location>
</feature>
<dbReference type="NCBIfam" id="NF012206">
    <property type="entry name" value="LktA_tand_53"/>
    <property type="match status" value="7"/>
</dbReference>
<feature type="compositionally biased region" description="Low complexity" evidence="2">
    <location>
        <begin position="417"/>
        <end position="427"/>
    </location>
</feature>
<feature type="region of interest" description="Disordered" evidence="2">
    <location>
        <begin position="1473"/>
        <end position="1536"/>
    </location>
</feature>
<name>A0A5D6WAU5_9FIRM</name>
<gene>
    <name evidence="3" type="ORF">FZ040_03715</name>
</gene>
<feature type="compositionally biased region" description="Basic and acidic residues" evidence="2">
    <location>
        <begin position="1120"/>
        <end position="1132"/>
    </location>
</feature>